<keyword evidence="5" id="KW-0539">Nucleus</keyword>
<organism evidence="8 9">
    <name type="scientific">Capsicum annuum</name>
    <name type="common">Capsicum pepper</name>
    <dbReference type="NCBI Taxonomy" id="4072"/>
    <lineage>
        <taxon>Eukaryota</taxon>
        <taxon>Viridiplantae</taxon>
        <taxon>Streptophyta</taxon>
        <taxon>Embryophyta</taxon>
        <taxon>Tracheophyta</taxon>
        <taxon>Spermatophyta</taxon>
        <taxon>Magnoliopsida</taxon>
        <taxon>eudicotyledons</taxon>
        <taxon>Gunneridae</taxon>
        <taxon>Pentapetalae</taxon>
        <taxon>asterids</taxon>
        <taxon>lamiids</taxon>
        <taxon>Solanales</taxon>
        <taxon>Solanaceae</taxon>
        <taxon>Solanoideae</taxon>
        <taxon>Capsiceae</taxon>
        <taxon>Capsicum</taxon>
    </lineage>
</organism>
<keyword evidence="2" id="KW-0805">Transcription regulation</keyword>
<keyword evidence="3" id="KW-0238">DNA-binding</keyword>
<evidence type="ECO:0000256" key="5">
    <source>
        <dbReference type="ARBA" id="ARBA00023242"/>
    </source>
</evidence>
<keyword evidence="9" id="KW-1185">Reference proteome</keyword>
<evidence type="ECO:0000256" key="2">
    <source>
        <dbReference type="ARBA" id="ARBA00023015"/>
    </source>
</evidence>
<dbReference type="OMA" id="AFSHAEN"/>
<dbReference type="SUPFAM" id="SSF55455">
    <property type="entry name" value="SRF-like"/>
    <property type="match status" value="1"/>
</dbReference>
<reference evidence="8 9" key="1">
    <citation type="journal article" date="2014" name="Nat. Genet.">
        <title>Genome sequence of the hot pepper provides insights into the evolution of pungency in Capsicum species.</title>
        <authorList>
            <person name="Kim S."/>
            <person name="Park M."/>
            <person name="Yeom S.I."/>
            <person name="Kim Y.M."/>
            <person name="Lee J.M."/>
            <person name="Lee H.A."/>
            <person name="Seo E."/>
            <person name="Choi J."/>
            <person name="Cheong K."/>
            <person name="Kim K.T."/>
            <person name="Jung K."/>
            <person name="Lee G.W."/>
            <person name="Oh S.K."/>
            <person name="Bae C."/>
            <person name="Kim S.B."/>
            <person name="Lee H.Y."/>
            <person name="Kim S.Y."/>
            <person name="Kim M.S."/>
            <person name="Kang B.C."/>
            <person name="Jo Y.D."/>
            <person name="Yang H.B."/>
            <person name="Jeong H.J."/>
            <person name="Kang W.H."/>
            <person name="Kwon J.K."/>
            <person name="Shin C."/>
            <person name="Lim J.Y."/>
            <person name="Park J.H."/>
            <person name="Huh J.H."/>
            <person name="Kim J.S."/>
            <person name="Kim B.D."/>
            <person name="Cohen O."/>
            <person name="Paran I."/>
            <person name="Suh M.C."/>
            <person name="Lee S.B."/>
            <person name="Kim Y.K."/>
            <person name="Shin Y."/>
            <person name="Noh S.J."/>
            <person name="Park J."/>
            <person name="Seo Y.S."/>
            <person name="Kwon S.Y."/>
            <person name="Kim H.A."/>
            <person name="Park J.M."/>
            <person name="Kim H.J."/>
            <person name="Choi S.B."/>
            <person name="Bosland P.W."/>
            <person name="Reeves G."/>
            <person name="Jo S.H."/>
            <person name="Lee B.W."/>
            <person name="Cho H.T."/>
            <person name="Choi H.S."/>
            <person name="Lee M.S."/>
            <person name="Yu Y."/>
            <person name="Do Choi Y."/>
            <person name="Park B.S."/>
            <person name="van Deynze A."/>
            <person name="Ashrafi H."/>
            <person name="Hill T."/>
            <person name="Kim W.T."/>
            <person name="Pai H.S."/>
            <person name="Ahn H.K."/>
            <person name="Yeam I."/>
            <person name="Giovannoni J.J."/>
            <person name="Rose J.K."/>
            <person name="Sorensen I."/>
            <person name="Lee S.J."/>
            <person name="Kim R.W."/>
            <person name="Choi I.Y."/>
            <person name="Choi B.S."/>
            <person name="Lim J.S."/>
            <person name="Lee Y.H."/>
            <person name="Choi D."/>
        </authorList>
    </citation>
    <scope>NUCLEOTIDE SEQUENCE [LARGE SCALE GENOMIC DNA]</scope>
    <source>
        <strain evidence="9">cv. CM334</strain>
    </source>
</reference>
<gene>
    <name evidence="8" type="ORF">T459_15175</name>
</gene>
<evidence type="ECO:0000256" key="6">
    <source>
        <dbReference type="SAM" id="Coils"/>
    </source>
</evidence>
<dbReference type="OrthoDB" id="1299655at2759"/>
<dbReference type="EMBL" id="AYRZ02000005">
    <property type="protein sequence ID" value="PHT82160.1"/>
    <property type="molecule type" value="Genomic_DNA"/>
</dbReference>
<evidence type="ECO:0000313" key="9">
    <source>
        <dbReference type="Proteomes" id="UP000222542"/>
    </source>
</evidence>
<dbReference type="Proteomes" id="UP000222542">
    <property type="component" value="Unassembled WGS sequence"/>
</dbReference>
<proteinExistence type="predicted"/>
<dbReference type="GO" id="GO:0006357">
    <property type="term" value="P:regulation of transcription by RNA polymerase II"/>
    <property type="evidence" value="ECO:0000318"/>
    <property type="project" value="GO_Central"/>
</dbReference>
<dbReference type="InterPro" id="IPR036879">
    <property type="entry name" value="TF_MADSbox_sf"/>
</dbReference>
<comment type="caution">
    <text evidence="8">The sequence shown here is derived from an EMBL/GenBank/DDBJ whole genome shotgun (WGS) entry which is preliminary data.</text>
</comment>
<dbReference type="PANTHER" id="PTHR48019">
    <property type="entry name" value="SERUM RESPONSE FACTOR HOMOLOG"/>
    <property type="match status" value="1"/>
</dbReference>
<keyword evidence="4" id="KW-0804">Transcription</keyword>
<feature type="domain" description="MADS-box" evidence="7">
    <location>
        <begin position="1"/>
        <end position="49"/>
    </location>
</feature>
<dbReference type="GO" id="GO:0046983">
    <property type="term" value="F:protein dimerization activity"/>
    <property type="evidence" value="ECO:0007669"/>
    <property type="project" value="InterPro"/>
</dbReference>
<name>A0A1U8GZZ8_CAPAN</name>
<dbReference type="SMR" id="A0A1U8GZZ8"/>
<accession>A0A1U8GZZ8</accession>
<dbReference type="InterPro" id="IPR050142">
    <property type="entry name" value="MADS-box/MEF2_TF"/>
</dbReference>
<feature type="coiled-coil region" evidence="6">
    <location>
        <begin position="94"/>
        <end position="159"/>
    </location>
</feature>
<evidence type="ECO:0000313" key="8">
    <source>
        <dbReference type="EMBL" id="PHT82160.1"/>
    </source>
</evidence>
<sequence>MTKKGVRTTRNLDSKIKKATLEKRFQSLCKKAKELSILCDTEVGIIAFSHAENDIFAWPSVIQAIDRVKNYLACVETKKPVKFQKHETYLQSILDAQEKYIDQMEQNVEKMEMENLFRELVNARKRFDELEDREIKGLLKLFAVKRTKLEEKKKQLKQNI</sequence>
<comment type="subcellular location">
    <subcellularLocation>
        <location evidence="1">Nucleus</location>
    </subcellularLocation>
</comment>
<keyword evidence="6" id="KW-0175">Coiled coil</keyword>
<dbReference type="PROSITE" id="PS50066">
    <property type="entry name" value="MADS_BOX_2"/>
    <property type="match status" value="1"/>
</dbReference>
<dbReference type="AlphaFoldDB" id="A0A1U8GZZ8"/>
<dbReference type="InterPro" id="IPR002100">
    <property type="entry name" value="TF_MADSbox"/>
</dbReference>
<dbReference type="GO" id="GO:0000981">
    <property type="term" value="F:DNA-binding transcription factor activity, RNA polymerase II-specific"/>
    <property type="evidence" value="ECO:0000318"/>
    <property type="project" value="GO_Central"/>
</dbReference>
<dbReference type="SMART" id="SM00432">
    <property type="entry name" value="MADS"/>
    <property type="match status" value="1"/>
</dbReference>
<dbReference type="KEGG" id="cann:107872103"/>
<evidence type="ECO:0000259" key="7">
    <source>
        <dbReference type="PROSITE" id="PS50066"/>
    </source>
</evidence>
<dbReference type="Gramene" id="PHT82160">
    <property type="protein sequence ID" value="PHT82160"/>
    <property type="gene ID" value="T459_15175"/>
</dbReference>
<evidence type="ECO:0000256" key="4">
    <source>
        <dbReference type="ARBA" id="ARBA00023163"/>
    </source>
</evidence>
<dbReference type="Gene3D" id="3.40.1810.10">
    <property type="entry name" value="Transcription factor, MADS-box"/>
    <property type="match status" value="1"/>
</dbReference>
<dbReference type="GO" id="GO:0000978">
    <property type="term" value="F:RNA polymerase II cis-regulatory region sequence-specific DNA binding"/>
    <property type="evidence" value="ECO:0000318"/>
    <property type="project" value="GO_Central"/>
</dbReference>
<evidence type="ECO:0000256" key="1">
    <source>
        <dbReference type="ARBA" id="ARBA00004123"/>
    </source>
</evidence>
<dbReference type="GO" id="GO:0005634">
    <property type="term" value="C:nucleus"/>
    <property type="evidence" value="ECO:0007669"/>
    <property type="project" value="UniProtKB-SubCell"/>
</dbReference>
<protein>
    <recommendedName>
        <fullName evidence="7">MADS-box domain-containing protein</fullName>
    </recommendedName>
</protein>
<evidence type="ECO:0000256" key="3">
    <source>
        <dbReference type="ARBA" id="ARBA00023125"/>
    </source>
</evidence>
<reference evidence="8 9" key="2">
    <citation type="journal article" date="2017" name="Genome Biol.">
        <title>New reference genome sequences of hot pepper reveal the massive evolution of plant disease-resistance genes by retroduplication.</title>
        <authorList>
            <person name="Kim S."/>
            <person name="Park J."/>
            <person name="Yeom S.I."/>
            <person name="Kim Y.M."/>
            <person name="Seo E."/>
            <person name="Kim K.T."/>
            <person name="Kim M.S."/>
            <person name="Lee J.M."/>
            <person name="Cheong K."/>
            <person name="Shin H.S."/>
            <person name="Kim S.B."/>
            <person name="Han K."/>
            <person name="Lee J."/>
            <person name="Park M."/>
            <person name="Lee H.A."/>
            <person name="Lee H.Y."/>
            <person name="Lee Y."/>
            <person name="Oh S."/>
            <person name="Lee J.H."/>
            <person name="Choi E."/>
            <person name="Choi E."/>
            <person name="Lee S.E."/>
            <person name="Jeon J."/>
            <person name="Kim H."/>
            <person name="Choi G."/>
            <person name="Song H."/>
            <person name="Lee J."/>
            <person name="Lee S.C."/>
            <person name="Kwon J.K."/>
            <person name="Lee H.Y."/>
            <person name="Koo N."/>
            <person name="Hong Y."/>
            <person name="Kim R.W."/>
            <person name="Kang W.H."/>
            <person name="Huh J.H."/>
            <person name="Kang B.C."/>
            <person name="Yang T.J."/>
            <person name="Lee Y.H."/>
            <person name="Bennetzen J.L."/>
            <person name="Choi D."/>
        </authorList>
    </citation>
    <scope>NUCLEOTIDE SEQUENCE [LARGE SCALE GENOMIC DNA]</scope>
    <source>
        <strain evidence="9">cv. CM334</strain>
    </source>
</reference>
<dbReference type="Pfam" id="PF00319">
    <property type="entry name" value="SRF-TF"/>
    <property type="match status" value="1"/>
</dbReference>